<dbReference type="Proteomes" id="UP000005877">
    <property type="component" value="Chromosome"/>
</dbReference>
<proteinExistence type="predicted"/>
<gene>
    <name evidence="4" type="ordered locus">Mhar_1269</name>
</gene>
<evidence type="ECO:0000313" key="4">
    <source>
        <dbReference type="EMBL" id="AET64633.1"/>
    </source>
</evidence>
<organism evidence="4 5">
    <name type="scientific">Methanothrix harundinacea (strain 6Ac)</name>
    <name type="common">Methanosaeta harundinacea</name>
    <dbReference type="NCBI Taxonomy" id="1110509"/>
    <lineage>
        <taxon>Archaea</taxon>
        <taxon>Methanobacteriati</taxon>
        <taxon>Methanobacteriota</taxon>
        <taxon>Stenosarchaea group</taxon>
        <taxon>Methanomicrobia</taxon>
        <taxon>Methanotrichales</taxon>
        <taxon>Methanotrichaceae</taxon>
        <taxon>Methanothrix</taxon>
    </lineage>
</organism>
<dbReference type="KEGG" id="mhi:Mhar_1269"/>
<protein>
    <submittedName>
        <fullName evidence="4">Tetrahydromethanopterin S-methyltransferase, subunit A, putative</fullName>
    </submittedName>
</protein>
<dbReference type="GO" id="GO:0032259">
    <property type="term" value="P:methylation"/>
    <property type="evidence" value="ECO:0007669"/>
    <property type="project" value="UniProtKB-KW"/>
</dbReference>
<evidence type="ECO:0000313" key="5">
    <source>
        <dbReference type="Proteomes" id="UP000005877"/>
    </source>
</evidence>
<keyword evidence="2 4" id="KW-0808">Transferase</keyword>
<sequence length="225" mass="24402">MTCEHPVVSDEDDRAEGARREERGGGRADEAGRWPPLRGEYSLGDPGSRIAVVTLASSLRAPGAAIWGPCKTENLGVEKVVGNLISNSEIRFLLVCGEESKGHLPGDSIVALHRNGIDKDGRIVGSRGAIPFIENLSPEAIDRFQRQVEVIDRIGLVDEDEIERIVREHRSLSEPFPEPPMEVVKRRARRAMDEASSGDAVFGNGVYLDASAWLVAEAGDGAPRT</sequence>
<dbReference type="AlphaFoldDB" id="G7WNE2"/>
<feature type="region of interest" description="Disordered" evidence="3">
    <location>
        <begin position="1"/>
        <end position="39"/>
    </location>
</feature>
<dbReference type="Pfam" id="PF04208">
    <property type="entry name" value="MtrA"/>
    <property type="match status" value="1"/>
</dbReference>
<dbReference type="STRING" id="1110509.Mhar_1269"/>
<feature type="compositionally biased region" description="Basic and acidic residues" evidence="3">
    <location>
        <begin position="15"/>
        <end position="32"/>
    </location>
</feature>
<keyword evidence="1 4" id="KW-0489">Methyltransferase</keyword>
<dbReference type="NCBIfam" id="NF002126">
    <property type="entry name" value="PRK00964.1-4"/>
    <property type="match status" value="1"/>
</dbReference>
<evidence type="ECO:0000256" key="3">
    <source>
        <dbReference type="SAM" id="MobiDB-lite"/>
    </source>
</evidence>
<name>G7WNE2_METH6</name>
<evidence type="ECO:0000256" key="1">
    <source>
        <dbReference type="ARBA" id="ARBA00022603"/>
    </source>
</evidence>
<dbReference type="InterPro" id="IPR030688">
    <property type="entry name" value="MeTrfase_MtrA/MtxA"/>
</dbReference>
<reference evidence="4 5" key="1">
    <citation type="journal article" date="2012" name="PLoS ONE">
        <title>The genome characteristics and predicted function of methyl-group oxidation pathway in the obligate aceticlastic methanogens, Methanosaeta spp.</title>
        <authorList>
            <person name="Zhu J."/>
            <person name="Zheng H."/>
            <person name="Ai G."/>
            <person name="Zhang G."/>
            <person name="Liu D."/>
            <person name="Liu X."/>
            <person name="Dong X."/>
        </authorList>
    </citation>
    <scope>NUCLEOTIDE SEQUENCE [LARGE SCALE GENOMIC DNA]</scope>
    <source>
        <strain evidence="4 5">6Ac</strain>
    </source>
</reference>
<dbReference type="OrthoDB" id="130682at2157"/>
<accession>G7WNE2</accession>
<dbReference type="PATRIC" id="fig|1110509.7.peg.1405"/>
<dbReference type="GO" id="GO:0008168">
    <property type="term" value="F:methyltransferase activity"/>
    <property type="evidence" value="ECO:0007669"/>
    <property type="project" value="UniProtKB-KW"/>
</dbReference>
<dbReference type="EMBL" id="CP003117">
    <property type="protein sequence ID" value="AET64633.1"/>
    <property type="molecule type" value="Genomic_DNA"/>
</dbReference>
<evidence type="ECO:0000256" key="2">
    <source>
        <dbReference type="ARBA" id="ARBA00022679"/>
    </source>
</evidence>
<dbReference type="HOGENOM" id="CLU_100863_0_0_2"/>
<keyword evidence="5" id="KW-1185">Reference proteome</keyword>